<evidence type="ECO:0000313" key="2">
    <source>
        <dbReference type="Proteomes" id="UP000017836"/>
    </source>
</evidence>
<keyword evidence="2" id="KW-1185">Reference proteome</keyword>
<name>W1P9B6_AMBTC</name>
<accession>W1P9B6</accession>
<organism evidence="1 2">
    <name type="scientific">Amborella trichopoda</name>
    <dbReference type="NCBI Taxonomy" id="13333"/>
    <lineage>
        <taxon>Eukaryota</taxon>
        <taxon>Viridiplantae</taxon>
        <taxon>Streptophyta</taxon>
        <taxon>Embryophyta</taxon>
        <taxon>Tracheophyta</taxon>
        <taxon>Spermatophyta</taxon>
        <taxon>Magnoliopsida</taxon>
        <taxon>Amborellales</taxon>
        <taxon>Amborellaceae</taxon>
        <taxon>Amborella</taxon>
    </lineage>
</organism>
<sequence length="61" mass="6966">MKLENRILKPITSSRKPGSCSRIHYNVQFSIALPVSLIMTYLRNKMMKILGVFYDEGSSSD</sequence>
<proteinExistence type="predicted"/>
<dbReference type="Gramene" id="ERN04264">
    <property type="protein sequence ID" value="ERN04264"/>
    <property type="gene ID" value="AMTR_s00077p00162980"/>
</dbReference>
<dbReference type="HOGENOM" id="CLU_2925685_0_0_1"/>
<reference evidence="2" key="1">
    <citation type="journal article" date="2013" name="Science">
        <title>The Amborella genome and the evolution of flowering plants.</title>
        <authorList>
            <consortium name="Amborella Genome Project"/>
        </authorList>
    </citation>
    <scope>NUCLEOTIDE SEQUENCE [LARGE SCALE GENOMIC DNA]</scope>
</reference>
<gene>
    <name evidence="1" type="ORF">AMTR_s00077p00162980</name>
</gene>
<dbReference type="Proteomes" id="UP000017836">
    <property type="component" value="Unassembled WGS sequence"/>
</dbReference>
<dbReference type="EMBL" id="KI394293">
    <property type="protein sequence ID" value="ERN04264.1"/>
    <property type="molecule type" value="Genomic_DNA"/>
</dbReference>
<dbReference type="AlphaFoldDB" id="W1P9B6"/>
<protein>
    <submittedName>
        <fullName evidence="1">Uncharacterized protein</fullName>
    </submittedName>
</protein>
<evidence type="ECO:0000313" key="1">
    <source>
        <dbReference type="EMBL" id="ERN04264.1"/>
    </source>
</evidence>